<evidence type="ECO:0000313" key="1">
    <source>
        <dbReference type="EnsemblProtists" id="EOD24171"/>
    </source>
</evidence>
<proteinExistence type="predicted"/>
<sequence>MLAALATTLTLSVTMKNQALVFLKPHAANDACDAFLKQHLEQAGITVTSSGIKRAAEIDEQKLIDQHYGSLADLAMGVQPGDMAVSPAALQAFEDAYGLKWAQALPSMLRNDDALAQLGVDGLGLEAMWRAGKQLKLAPGTRDSRIDGVTQTDFHDFESCADRNAFVAPGAEVRYLVCEWDQALLSWAAFRQSAGPLEGLKERCASLASDPLAEALLAGGVGRATLETVRHRGPQENSVVSLGDAKADKVFDLTEEMGAAECVALCCGA</sequence>
<accession>A0A0D3JKY6</accession>
<evidence type="ECO:0008006" key="3">
    <source>
        <dbReference type="Google" id="ProtNLM"/>
    </source>
</evidence>
<dbReference type="GeneID" id="17269716"/>
<protein>
    <recommendedName>
        <fullName evidence="3">Nucleoside diphosphate kinase-like domain-containing protein</fullName>
    </recommendedName>
</protein>
<dbReference type="OMA" id="MLIDNHY"/>
<reference evidence="1" key="2">
    <citation type="submission" date="2024-10" db="UniProtKB">
        <authorList>
            <consortium name="EnsemblProtists"/>
        </authorList>
    </citation>
    <scope>IDENTIFICATION</scope>
</reference>
<keyword evidence="2" id="KW-1185">Reference proteome</keyword>
<dbReference type="eggNOG" id="ENOG502RIE8">
    <property type="taxonomic scope" value="Eukaryota"/>
</dbReference>
<dbReference type="Proteomes" id="UP000013827">
    <property type="component" value="Unassembled WGS sequence"/>
</dbReference>
<dbReference type="PaxDb" id="2903-EOD24171"/>
<dbReference type="HOGENOM" id="CLU_073304_0_0_1"/>
<reference evidence="2" key="1">
    <citation type="journal article" date="2013" name="Nature">
        <title>Pan genome of the phytoplankton Emiliania underpins its global distribution.</title>
        <authorList>
            <person name="Read B.A."/>
            <person name="Kegel J."/>
            <person name="Klute M.J."/>
            <person name="Kuo A."/>
            <person name="Lefebvre S.C."/>
            <person name="Maumus F."/>
            <person name="Mayer C."/>
            <person name="Miller J."/>
            <person name="Monier A."/>
            <person name="Salamov A."/>
            <person name="Young J."/>
            <person name="Aguilar M."/>
            <person name="Claverie J.M."/>
            <person name="Frickenhaus S."/>
            <person name="Gonzalez K."/>
            <person name="Herman E.K."/>
            <person name="Lin Y.C."/>
            <person name="Napier J."/>
            <person name="Ogata H."/>
            <person name="Sarno A.F."/>
            <person name="Shmutz J."/>
            <person name="Schroeder D."/>
            <person name="de Vargas C."/>
            <person name="Verret F."/>
            <person name="von Dassow P."/>
            <person name="Valentin K."/>
            <person name="Van de Peer Y."/>
            <person name="Wheeler G."/>
            <person name="Dacks J.B."/>
            <person name="Delwiche C.F."/>
            <person name="Dyhrman S.T."/>
            <person name="Glockner G."/>
            <person name="John U."/>
            <person name="Richards T."/>
            <person name="Worden A.Z."/>
            <person name="Zhang X."/>
            <person name="Grigoriev I.V."/>
            <person name="Allen A.E."/>
            <person name="Bidle K."/>
            <person name="Borodovsky M."/>
            <person name="Bowler C."/>
            <person name="Brownlee C."/>
            <person name="Cock J.M."/>
            <person name="Elias M."/>
            <person name="Gladyshev V.N."/>
            <person name="Groth M."/>
            <person name="Guda C."/>
            <person name="Hadaegh A."/>
            <person name="Iglesias-Rodriguez M.D."/>
            <person name="Jenkins J."/>
            <person name="Jones B.M."/>
            <person name="Lawson T."/>
            <person name="Leese F."/>
            <person name="Lindquist E."/>
            <person name="Lobanov A."/>
            <person name="Lomsadze A."/>
            <person name="Malik S.B."/>
            <person name="Marsh M.E."/>
            <person name="Mackinder L."/>
            <person name="Mock T."/>
            <person name="Mueller-Roeber B."/>
            <person name="Pagarete A."/>
            <person name="Parker M."/>
            <person name="Probert I."/>
            <person name="Quesneville H."/>
            <person name="Raines C."/>
            <person name="Rensing S.A."/>
            <person name="Riano-Pachon D.M."/>
            <person name="Richier S."/>
            <person name="Rokitta S."/>
            <person name="Shiraiwa Y."/>
            <person name="Soanes D.M."/>
            <person name="van der Giezen M."/>
            <person name="Wahlund T.M."/>
            <person name="Williams B."/>
            <person name="Wilson W."/>
            <person name="Wolfe G."/>
            <person name="Wurch L.L."/>
        </authorList>
    </citation>
    <scope>NUCLEOTIDE SEQUENCE</scope>
</reference>
<name>A0A0D3JKY6_EMIH1</name>
<dbReference type="RefSeq" id="XP_005776600.1">
    <property type="nucleotide sequence ID" value="XM_005776543.1"/>
</dbReference>
<dbReference type="KEGG" id="ehx:EMIHUDRAFT_238909"/>
<organism evidence="1 2">
    <name type="scientific">Emiliania huxleyi (strain CCMP1516)</name>
    <dbReference type="NCBI Taxonomy" id="280463"/>
    <lineage>
        <taxon>Eukaryota</taxon>
        <taxon>Haptista</taxon>
        <taxon>Haptophyta</taxon>
        <taxon>Prymnesiophyceae</taxon>
        <taxon>Isochrysidales</taxon>
        <taxon>Noelaerhabdaceae</taxon>
        <taxon>Emiliania</taxon>
    </lineage>
</organism>
<evidence type="ECO:0000313" key="2">
    <source>
        <dbReference type="Proteomes" id="UP000013827"/>
    </source>
</evidence>
<dbReference type="EnsemblProtists" id="EOD24171">
    <property type="protein sequence ID" value="EOD24171"/>
    <property type="gene ID" value="EMIHUDRAFT_238909"/>
</dbReference>
<dbReference type="AlphaFoldDB" id="A0A0D3JKY6"/>